<dbReference type="PANTHER" id="PTHR31403">
    <property type="entry name" value="PHOSPHOLIPASE A1-IBETA2, CHLOROPLASTIC"/>
    <property type="match status" value="1"/>
</dbReference>
<evidence type="ECO:0000313" key="5">
    <source>
        <dbReference type="EMBL" id="DAD33923.1"/>
    </source>
</evidence>
<dbReference type="InterPro" id="IPR029058">
    <property type="entry name" value="AB_hydrolase_fold"/>
</dbReference>
<dbReference type="AlphaFoldDB" id="A0A822YP92"/>
<dbReference type="Proteomes" id="UP000607653">
    <property type="component" value="Unassembled WGS sequence"/>
</dbReference>
<accession>A0A822YP92</accession>
<evidence type="ECO:0000256" key="3">
    <source>
        <dbReference type="ARBA" id="ARBA00022963"/>
    </source>
</evidence>
<evidence type="ECO:0000256" key="1">
    <source>
        <dbReference type="ARBA" id="ARBA00010701"/>
    </source>
</evidence>
<dbReference type="GO" id="GO:0016787">
    <property type="term" value="F:hydrolase activity"/>
    <property type="evidence" value="ECO:0007669"/>
    <property type="project" value="UniProtKB-KW"/>
</dbReference>
<evidence type="ECO:0008006" key="7">
    <source>
        <dbReference type="Google" id="ProtNLM"/>
    </source>
</evidence>
<evidence type="ECO:0000256" key="2">
    <source>
        <dbReference type="ARBA" id="ARBA00022801"/>
    </source>
</evidence>
<dbReference type="PANTHER" id="PTHR31403:SF11">
    <property type="entry name" value="OS12G0614500 PROTEIN"/>
    <property type="match status" value="1"/>
</dbReference>
<dbReference type="GO" id="GO:0016042">
    <property type="term" value="P:lipid catabolic process"/>
    <property type="evidence" value="ECO:0007669"/>
    <property type="project" value="UniProtKB-KW"/>
</dbReference>
<keyword evidence="4" id="KW-0443">Lipid metabolism</keyword>
<evidence type="ECO:0000313" key="6">
    <source>
        <dbReference type="Proteomes" id="UP000607653"/>
    </source>
</evidence>
<keyword evidence="3" id="KW-0442">Lipid degradation</keyword>
<gene>
    <name evidence="5" type="ORF">HUJ06_012774</name>
</gene>
<organism evidence="5 6">
    <name type="scientific">Nelumbo nucifera</name>
    <name type="common">Sacred lotus</name>
    <dbReference type="NCBI Taxonomy" id="4432"/>
    <lineage>
        <taxon>Eukaryota</taxon>
        <taxon>Viridiplantae</taxon>
        <taxon>Streptophyta</taxon>
        <taxon>Embryophyta</taxon>
        <taxon>Tracheophyta</taxon>
        <taxon>Spermatophyta</taxon>
        <taxon>Magnoliopsida</taxon>
        <taxon>Proteales</taxon>
        <taxon>Nelumbonaceae</taxon>
        <taxon>Nelumbo</taxon>
    </lineage>
</organism>
<proteinExistence type="inferred from homology"/>
<comment type="similarity">
    <text evidence="1">Belongs to the AB hydrolase superfamily. Lipase family.</text>
</comment>
<comment type="caution">
    <text evidence="5">The sequence shown here is derived from an EMBL/GenBank/DDBJ whole genome shotgun (WGS) entry which is preliminary data.</text>
</comment>
<dbReference type="EMBL" id="DUZY01000003">
    <property type="protein sequence ID" value="DAD33923.1"/>
    <property type="molecule type" value="Genomic_DNA"/>
</dbReference>
<keyword evidence="2" id="KW-0378">Hydrolase</keyword>
<sequence>MQVISSSIIYQHLPVSGNVATSNRRCLIHAHQSIAIEPPHQHEKSNRVTTGRLAESLSNFLHLHIERKELHHVDQISLDHGSGTTPTSSPKEDISAKWLEIHGSWDWSNLLDPLHPWLRREIIKYGEFAQAAYDAFDFDSFSEYCGSCRYNPKKLFDKLGLSKSGYMVSKYIFAMSHIEMPRWLQRSHLVDET</sequence>
<protein>
    <recommendedName>
        <fullName evidence="7">Phospholipase A1-Igamma1, chloroplastic-like</fullName>
    </recommendedName>
</protein>
<keyword evidence="6" id="KW-1185">Reference proteome</keyword>
<name>A0A822YP92_NELNU</name>
<dbReference type="Gene3D" id="3.40.50.1820">
    <property type="entry name" value="alpha/beta hydrolase"/>
    <property type="match status" value="1"/>
</dbReference>
<evidence type="ECO:0000256" key="4">
    <source>
        <dbReference type="ARBA" id="ARBA00023098"/>
    </source>
</evidence>
<reference evidence="5 6" key="1">
    <citation type="journal article" date="2020" name="Mol. Biol. Evol.">
        <title>Distinct Expression and Methylation Patterns for Genes with Different Fates following a Single Whole-Genome Duplication in Flowering Plants.</title>
        <authorList>
            <person name="Shi T."/>
            <person name="Rahmani R.S."/>
            <person name="Gugger P.F."/>
            <person name="Wang M."/>
            <person name="Li H."/>
            <person name="Zhang Y."/>
            <person name="Li Z."/>
            <person name="Wang Q."/>
            <person name="Van de Peer Y."/>
            <person name="Marchal K."/>
            <person name="Chen J."/>
        </authorList>
    </citation>
    <scope>NUCLEOTIDE SEQUENCE [LARGE SCALE GENOMIC DNA]</scope>
    <source>
        <tissue evidence="5">Leaf</tissue>
    </source>
</reference>